<gene>
    <name evidence="2" type="ORF">J2W25_004621</name>
</gene>
<name>A0AAW8E165_9BURK</name>
<keyword evidence="1" id="KW-1133">Transmembrane helix</keyword>
<dbReference type="Gene3D" id="3.40.50.300">
    <property type="entry name" value="P-loop containing nucleotide triphosphate hydrolases"/>
    <property type="match status" value="1"/>
</dbReference>
<proteinExistence type="predicted"/>
<evidence type="ECO:0000256" key="1">
    <source>
        <dbReference type="SAM" id="Phobius"/>
    </source>
</evidence>
<evidence type="ECO:0000313" key="2">
    <source>
        <dbReference type="EMBL" id="MDP9925578.1"/>
    </source>
</evidence>
<dbReference type="Proteomes" id="UP001244295">
    <property type="component" value="Unassembled WGS sequence"/>
</dbReference>
<keyword evidence="1" id="KW-0472">Membrane</keyword>
<protein>
    <submittedName>
        <fullName evidence="2">DNA repair ATPase RecN</fullName>
    </submittedName>
</protein>
<sequence>MSDPRARFSALYRSISDGIATASQSVSSLDFDHEDGRKAVDHIVGKLDEMQKKFSSELEELERNVEWDTFTIAFFGETNAGKSTIIESLRILFDEESRAGLLRENGHELAKYERALESHVELVRAALLSAHERNLNEFQQVRQAVDQLHDASVARVSSRQRRIAWAAAAAGLMLGALPSLAFFLHR</sequence>
<dbReference type="RefSeq" id="WP_307637798.1">
    <property type="nucleotide sequence ID" value="NZ_JAUSRR010000008.1"/>
</dbReference>
<organism evidence="2 3">
    <name type="scientific">Variovorax boronicumulans</name>
    <dbReference type="NCBI Taxonomy" id="436515"/>
    <lineage>
        <taxon>Bacteria</taxon>
        <taxon>Pseudomonadati</taxon>
        <taxon>Pseudomonadota</taxon>
        <taxon>Betaproteobacteria</taxon>
        <taxon>Burkholderiales</taxon>
        <taxon>Comamonadaceae</taxon>
        <taxon>Variovorax</taxon>
    </lineage>
</organism>
<reference evidence="2" key="1">
    <citation type="submission" date="2023-07" db="EMBL/GenBank/DDBJ databases">
        <title>Sorghum-associated microbial communities from plants grown in Nebraska, USA.</title>
        <authorList>
            <person name="Schachtman D."/>
        </authorList>
    </citation>
    <scope>NUCLEOTIDE SEQUENCE</scope>
    <source>
        <strain evidence="2">DS2795</strain>
    </source>
</reference>
<keyword evidence="1" id="KW-0812">Transmembrane</keyword>
<dbReference type="InterPro" id="IPR027417">
    <property type="entry name" value="P-loop_NTPase"/>
</dbReference>
<dbReference type="SUPFAM" id="SSF52540">
    <property type="entry name" value="P-loop containing nucleoside triphosphate hydrolases"/>
    <property type="match status" value="1"/>
</dbReference>
<accession>A0AAW8E165</accession>
<dbReference type="EMBL" id="JAUSRR010000008">
    <property type="protein sequence ID" value="MDP9925578.1"/>
    <property type="molecule type" value="Genomic_DNA"/>
</dbReference>
<comment type="caution">
    <text evidence="2">The sequence shown here is derived from an EMBL/GenBank/DDBJ whole genome shotgun (WGS) entry which is preliminary data.</text>
</comment>
<evidence type="ECO:0000313" key="3">
    <source>
        <dbReference type="Proteomes" id="UP001244295"/>
    </source>
</evidence>
<dbReference type="AlphaFoldDB" id="A0AAW8E165"/>
<feature type="transmembrane region" description="Helical" evidence="1">
    <location>
        <begin position="163"/>
        <end position="184"/>
    </location>
</feature>